<protein>
    <recommendedName>
        <fullName evidence="4">Extensin</fullName>
    </recommendedName>
</protein>
<sequence length="191" mass="19835">MRLAEHEGSRPYGAPAGFPVVQRAASAAADVSASAAPVPGGTARMPVRDAPAVPTASVARPVRSPVVSLAPVRSAPAAALPVQRAAPATPAALPTLPPVAIPASVRAPASAPARVSAPHRAPSVERRRSSDGGGSSVRPAPSATSQFTPRDLKEDQVAELAHRLIEPMTRLLRTELRLDRERIGKLRDPRH</sequence>
<keyword evidence="3" id="KW-1185">Reference proteome</keyword>
<evidence type="ECO:0000313" key="2">
    <source>
        <dbReference type="EMBL" id="GHI70344.1"/>
    </source>
</evidence>
<feature type="compositionally biased region" description="Low complexity" evidence="1">
    <location>
        <begin position="106"/>
        <end position="121"/>
    </location>
</feature>
<dbReference type="Proteomes" id="UP000613974">
    <property type="component" value="Unassembled WGS sequence"/>
</dbReference>
<organism evidence="2 3">
    <name type="scientific">Streptomyces nojiriensis</name>
    <dbReference type="NCBI Taxonomy" id="66374"/>
    <lineage>
        <taxon>Bacteria</taxon>
        <taxon>Bacillati</taxon>
        <taxon>Actinomycetota</taxon>
        <taxon>Actinomycetes</taxon>
        <taxon>Kitasatosporales</taxon>
        <taxon>Streptomycetaceae</taxon>
        <taxon>Streptomyces</taxon>
    </lineage>
</organism>
<comment type="caution">
    <text evidence="2">The sequence shown here is derived from an EMBL/GenBank/DDBJ whole genome shotgun (WGS) entry which is preliminary data.</text>
</comment>
<proteinExistence type="predicted"/>
<evidence type="ECO:0008006" key="4">
    <source>
        <dbReference type="Google" id="ProtNLM"/>
    </source>
</evidence>
<reference evidence="3" key="1">
    <citation type="submission" date="2023-07" db="EMBL/GenBank/DDBJ databases">
        <title>Whole genome shotgun sequence of Streptomyces nojiriensis NBRC 13794.</title>
        <authorList>
            <person name="Komaki H."/>
            <person name="Tamura T."/>
        </authorList>
    </citation>
    <scope>NUCLEOTIDE SEQUENCE [LARGE SCALE GENOMIC DNA]</scope>
    <source>
        <strain evidence="3">NBRC 13794</strain>
    </source>
</reference>
<dbReference type="EMBL" id="BNEC01000005">
    <property type="protein sequence ID" value="GHI70344.1"/>
    <property type="molecule type" value="Genomic_DNA"/>
</dbReference>
<evidence type="ECO:0000256" key="1">
    <source>
        <dbReference type="SAM" id="MobiDB-lite"/>
    </source>
</evidence>
<accession>A0ABQ3SQC9</accession>
<name>A0ABQ3SQC9_9ACTN</name>
<evidence type="ECO:0000313" key="3">
    <source>
        <dbReference type="Proteomes" id="UP000613974"/>
    </source>
</evidence>
<feature type="region of interest" description="Disordered" evidence="1">
    <location>
        <begin position="106"/>
        <end position="154"/>
    </location>
</feature>
<gene>
    <name evidence="2" type="ORF">Snoj_42620</name>
</gene>